<dbReference type="PANTHER" id="PTHR30001:SF1">
    <property type="entry name" value="RIBONUCLEASE E_G-LIKE PROTEIN, CHLOROPLASTIC"/>
    <property type="match status" value="1"/>
</dbReference>
<dbReference type="SUPFAM" id="SSF50249">
    <property type="entry name" value="Nucleic acid-binding proteins"/>
    <property type="match status" value="1"/>
</dbReference>
<dbReference type="GO" id="GO:0003723">
    <property type="term" value="F:RNA binding"/>
    <property type="evidence" value="ECO:0007669"/>
    <property type="project" value="InterPro"/>
</dbReference>
<dbReference type="GO" id="GO:0006364">
    <property type="term" value="P:rRNA processing"/>
    <property type="evidence" value="ECO:0007669"/>
    <property type="project" value="TreeGrafter"/>
</dbReference>
<evidence type="ECO:0000256" key="2">
    <source>
        <dbReference type="SAM" id="Coils"/>
    </source>
</evidence>
<dbReference type="GO" id="GO:0005737">
    <property type="term" value="C:cytoplasm"/>
    <property type="evidence" value="ECO:0007669"/>
    <property type="project" value="TreeGrafter"/>
</dbReference>
<accession>A0A382NXY9</accession>
<feature type="coiled-coil region" evidence="2">
    <location>
        <begin position="89"/>
        <end position="135"/>
    </location>
</feature>
<dbReference type="InterPro" id="IPR004659">
    <property type="entry name" value="RNase_E/G"/>
</dbReference>
<sequence>MSQQLLIDGSRPDQTQFALIGDNGLDDFEYESKLKKNQKGNIYLGKVSRIEASLQATFVDIGNEKNAFLAFGEIHPNYFQIPIADRDALIAAESEIEEIHNEEKHYEEEVNGNIVDSAEQNEEEANGNVEKFDKQKDINKEYKSKNKYKSSLKRKLYRSYKIQEVI</sequence>
<dbReference type="PANTHER" id="PTHR30001">
    <property type="entry name" value="RIBONUCLEASE"/>
    <property type="match status" value="1"/>
</dbReference>
<keyword evidence="1" id="KW-0540">Nuclease</keyword>
<dbReference type="AlphaFoldDB" id="A0A382NXY9"/>
<dbReference type="Gene3D" id="2.40.50.140">
    <property type="entry name" value="Nucleic acid-binding proteins"/>
    <property type="match status" value="1"/>
</dbReference>
<dbReference type="EMBL" id="UINC01103535">
    <property type="protein sequence ID" value="SVC65989.1"/>
    <property type="molecule type" value="Genomic_DNA"/>
</dbReference>
<dbReference type="GO" id="GO:0004540">
    <property type="term" value="F:RNA nuclease activity"/>
    <property type="evidence" value="ECO:0007669"/>
    <property type="project" value="InterPro"/>
</dbReference>
<keyword evidence="1" id="KW-0378">Hydrolase</keyword>
<organism evidence="3">
    <name type="scientific">marine metagenome</name>
    <dbReference type="NCBI Taxonomy" id="408172"/>
    <lineage>
        <taxon>unclassified sequences</taxon>
        <taxon>metagenomes</taxon>
        <taxon>ecological metagenomes</taxon>
    </lineage>
</organism>
<proteinExistence type="predicted"/>
<reference evidence="3" key="1">
    <citation type="submission" date="2018-05" db="EMBL/GenBank/DDBJ databases">
        <authorList>
            <person name="Lanie J.A."/>
            <person name="Ng W.-L."/>
            <person name="Kazmierczak K.M."/>
            <person name="Andrzejewski T.M."/>
            <person name="Davidsen T.M."/>
            <person name="Wayne K.J."/>
            <person name="Tettelin H."/>
            <person name="Glass J.I."/>
            <person name="Rusch D."/>
            <person name="Podicherti R."/>
            <person name="Tsui H.-C.T."/>
            <person name="Winkler M.E."/>
        </authorList>
    </citation>
    <scope>NUCLEOTIDE SEQUENCE</scope>
</reference>
<evidence type="ECO:0000313" key="3">
    <source>
        <dbReference type="EMBL" id="SVC65989.1"/>
    </source>
</evidence>
<name>A0A382NXY9_9ZZZZ</name>
<evidence type="ECO:0008006" key="4">
    <source>
        <dbReference type="Google" id="ProtNLM"/>
    </source>
</evidence>
<protein>
    <recommendedName>
        <fullName evidence="4">S1 motif domain-containing protein</fullName>
    </recommendedName>
</protein>
<evidence type="ECO:0000256" key="1">
    <source>
        <dbReference type="ARBA" id="ARBA00022722"/>
    </source>
</evidence>
<gene>
    <name evidence="3" type="ORF">METZ01_LOCUS318843</name>
</gene>
<dbReference type="InterPro" id="IPR012340">
    <property type="entry name" value="NA-bd_OB-fold"/>
</dbReference>
<feature type="non-terminal residue" evidence="3">
    <location>
        <position position="1"/>
    </location>
</feature>
<feature type="non-terminal residue" evidence="3">
    <location>
        <position position="166"/>
    </location>
</feature>
<keyword evidence="2" id="KW-0175">Coiled coil</keyword>